<feature type="transmembrane region" description="Helical" evidence="10">
    <location>
        <begin position="1177"/>
        <end position="1198"/>
    </location>
</feature>
<feature type="transmembrane region" description="Helical" evidence="10">
    <location>
        <begin position="1249"/>
        <end position="1279"/>
    </location>
</feature>
<feature type="region of interest" description="Disordered" evidence="9">
    <location>
        <begin position="2083"/>
        <end position="2110"/>
    </location>
</feature>
<sequence length="2195" mass="245433">MASTGNSTNLPVTGNDPNDGYWGDTHEDGPVDEQEARHEFDELQRELTRRSTTRPESRRKSTRGQGHGAGADEADIEKGRSAGADDGAESSRTLRDDDFHLERFMRDGHLEKRDPSTGESTKKVGVVFKNLTVKGVGSSVATVRTLPQAIVGTFGPDLARFLSAWVPLFRMTNNSPTRDLIRDFTGVIRPGEMMLVLGRPGAGCSTFLRALANDRGSFLGVDGEVLYGGIPANKMDKRFRGEVVYNAEDDRHLPALTVGQTLDFALSTKTKKRERGNIDLIVNSFLKMFAMPHTKNTQVGDEYTRGVSGGERKRVSIAETLATKSTVTCWDNSTRGLDASTALDYAKSLRIMTDVSDRTTLTTLYQAGEGIYDLMDKVLVIDEGRMLYQGPATKAKQYFVDLGFYCPPRQTTADFLTSVCDVNARQFRDGYEAKCPKTPEELEKAFRQSAAYQAVLDDVQDFEQHLSHTGHADAQTFRESVHDSKSRTVMSGSNYTVSFWKQVLQCTRREFWLIWGDKTSLYTKFFIIISNGLIVGSLFYNTPSNTQGAFLRGGVAFFSILFLGWLQLSELAKAVSGRSVILRHKEYAFYRPSAVNLARVLADFPMLLAQVIIFGLIMYFMTNLDVEAGKFFIYMLFVYVITICVTALYRMFAALSPTMDDAIRFSGIALNLLILYTGYTIAKPVLLDQKIWFGWIYYINPISYAFEAVLTNEFSGRDMQCAPSQLVPQIPGIDPQYQGCAIAGSQPGNPTVPGARYISEQFNYSRSNLWRNFGVVIAFAVLYILITVGATEVLSFASSGAGALVFKSSKKTKARQGKADVEEAGRRASDAAIERQRTPDEVLEQFARSEQIFTWENLNYTVPTAQGPKKLLNDVHGYAKPGVLVALMGASGAGKTTLLNTLSQRQSVGVVEGQMLVDGKGLQPDFQRRTGFVEQMDLHEGSATVREALEFSALLRQGREVPREEKLEYVDKVIDLLELGDIADAIVGSLGVEPKKRLTIGVELAAKPSLLLFLDEPTSGLDSQSAYSIVRFLRKLCAAGQAIVCTIHQPSSELIELFDHILALNPGGNTFYFGPVGQNGRAVVDYFAARGAKCPEGKNVAEFLIETSASAREHWNEQWRISDENKALHQEIQRIKSERSAVPENKDVLQHEFAAPVSQQILLLTKRMFLNQWRAPSYIYGKLFTAIIVGIFNGFTFWKLGDTVNDMQSRMFTSFLILLIPPTVLNAILPKFYMDRAIWEAREGPSRLYGWVAFCTASVVSEIPGSFIAGVLYWVLWYWPTGLPTDSSTSGYVFLMTMLFFLFQSSWGQWICAWAPSFTVISNVLPFFLVMFSLFNGVVVPYAQLNVFWKYWLYYINPSTYWISGVLAATLPHQVVRCAQNEAAHFNIPSGQTCMEFAQSFVEKAGAGYLVDPDATGSCSYCPYANGTEYLDALSIKASQKWRDFGIFLAFCVSNWALVYFFIYTVRVRKWSFGFGLLFKAIDMGKTETEALDYRRGIFSIRAGHLQMRLVACPCHHRGVGFPLHVCSIDPPQPSDLGFIPASSPCHPYPWVRPIATLATPTRTSPHEDCRLMRLSFCTMASWLEEPSSLQMPQGWSPLAKMQHQNKIQKRHSLIGHRLSWTGPPPKAMGPRTAPGYLGNLTDAQEAKLRALWAIGIKFVEICEADAESNDAKSLEEKYVPLAKKSSSLPKGEGKPSATHQKYPGLVKELLSLLPTDEKDIQKLARQAVDALDHWTPEMYHLIVMRMVKCEHPDALGLRFLRACNWDLIQATKMMGKAIYWRAMEAAVDDDIMKRGEAGAAEDEKNGFGLARTISTDFMNQIRSGKAFIHGTDKVGRPISYIRLRKHKASDQCYQSLERYTVYLLELARLSLRAPIETGTILIDMSGFVTSNIDLSPLKFIINCVQANYPESLGLLLIHNAPIGFKTLWKMVRFWLDPAVASKVRFTRGKRGLLKYIAPDQLLKELGGNEDWEYEYEEPQPDENIKMQDTDTRDRLLKERQVLAQRFEDLTQEWVMSAQHSDRSREICGRRDALADKLTANYWALDPYIRARSIYDRHGYFRGAAGAEWYARTKQTAPAVATAPVTNNKTPGDESPVLGRSSTSDGMSTLRKASLSDGMSTLGRASTFDDTPTLDRSSTSEDEVFFLDEVPRVEIEKVPDFASVHVTFDRVSIIGGDDSSYYSDVDRAEPSRLWG</sequence>
<dbReference type="Pfam" id="PF06422">
    <property type="entry name" value="PDR_CDR"/>
    <property type="match status" value="2"/>
</dbReference>
<evidence type="ECO:0000313" key="13">
    <source>
        <dbReference type="EMBL" id="KAK4095427.1"/>
    </source>
</evidence>
<dbReference type="Pfam" id="PF14510">
    <property type="entry name" value="ABC_trans_N"/>
    <property type="match status" value="1"/>
</dbReference>
<feature type="domain" description="ABC transporter" evidence="12">
    <location>
        <begin position="166"/>
        <end position="408"/>
    </location>
</feature>
<keyword evidence="5" id="KW-0547">Nucleotide-binding</keyword>
<evidence type="ECO:0000256" key="6">
    <source>
        <dbReference type="ARBA" id="ARBA00022840"/>
    </source>
</evidence>
<feature type="domain" description="ABC transporter" evidence="12">
    <location>
        <begin position="853"/>
        <end position="1091"/>
    </location>
</feature>
<dbReference type="PANTHER" id="PTHR19241">
    <property type="entry name" value="ATP-BINDING CASSETTE TRANSPORTER"/>
    <property type="match status" value="1"/>
</dbReference>
<dbReference type="PROSITE" id="PS50191">
    <property type="entry name" value="CRAL_TRIO"/>
    <property type="match status" value="1"/>
</dbReference>
<organism evidence="13 14">
    <name type="scientific">Purpureocillium lilacinum</name>
    <name type="common">Paecilomyces lilacinus</name>
    <dbReference type="NCBI Taxonomy" id="33203"/>
    <lineage>
        <taxon>Eukaryota</taxon>
        <taxon>Fungi</taxon>
        <taxon>Dikarya</taxon>
        <taxon>Ascomycota</taxon>
        <taxon>Pezizomycotina</taxon>
        <taxon>Sordariomycetes</taxon>
        <taxon>Hypocreomycetidae</taxon>
        <taxon>Hypocreales</taxon>
        <taxon>Ophiocordycipitaceae</taxon>
        <taxon>Purpureocillium</taxon>
    </lineage>
</organism>
<evidence type="ECO:0000256" key="10">
    <source>
        <dbReference type="SAM" id="Phobius"/>
    </source>
</evidence>
<evidence type="ECO:0000259" key="12">
    <source>
        <dbReference type="PROSITE" id="PS50893"/>
    </source>
</evidence>
<dbReference type="SMART" id="SM01100">
    <property type="entry name" value="CRAL_TRIO_N"/>
    <property type="match status" value="1"/>
</dbReference>
<dbReference type="CDD" id="cd03233">
    <property type="entry name" value="ABCG_PDR_domain1"/>
    <property type="match status" value="1"/>
</dbReference>
<dbReference type="Gene3D" id="3.40.50.300">
    <property type="entry name" value="P-loop containing nucleotide triphosphate hydrolases"/>
    <property type="match status" value="2"/>
</dbReference>
<name>A0ABR0CH25_PURLI</name>
<feature type="transmembrane region" description="Helical" evidence="10">
    <location>
        <begin position="773"/>
        <end position="806"/>
    </location>
</feature>
<evidence type="ECO:0000256" key="4">
    <source>
        <dbReference type="ARBA" id="ARBA00022692"/>
    </source>
</evidence>
<evidence type="ECO:0000256" key="7">
    <source>
        <dbReference type="ARBA" id="ARBA00022989"/>
    </source>
</evidence>
<feature type="transmembrane region" description="Helical" evidence="10">
    <location>
        <begin position="1291"/>
        <end position="1312"/>
    </location>
</feature>
<dbReference type="InterPro" id="IPR001251">
    <property type="entry name" value="CRAL-TRIO_dom"/>
</dbReference>
<dbReference type="Pfam" id="PF00650">
    <property type="entry name" value="CRAL_TRIO"/>
    <property type="match status" value="1"/>
</dbReference>
<dbReference type="SMART" id="SM00382">
    <property type="entry name" value="AAA"/>
    <property type="match status" value="2"/>
</dbReference>
<feature type="compositionally biased region" description="Basic and acidic residues" evidence="9">
    <location>
        <begin position="24"/>
        <end position="59"/>
    </location>
</feature>
<dbReference type="InterPro" id="IPR003439">
    <property type="entry name" value="ABC_transporter-like_ATP-bd"/>
</dbReference>
<feature type="transmembrane region" description="Helical" evidence="10">
    <location>
        <begin position="691"/>
        <end position="710"/>
    </location>
</feature>
<evidence type="ECO:0000256" key="5">
    <source>
        <dbReference type="ARBA" id="ARBA00022741"/>
    </source>
</evidence>
<keyword evidence="8 10" id="KW-0472">Membrane</keyword>
<accession>A0ABR0CH25</accession>
<dbReference type="InterPro" id="IPR010929">
    <property type="entry name" value="PDR_CDR_ABC"/>
</dbReference>
<dbReference type="SUPFAM" id="SSF46938">
    <property type="entry name" value="CRAL/TRIO N-terminal domain"/>
    <property type="match status" value="1"/>
</dbReference>
<dbReference type="InterPro" id="IPR003593">
    <property type="entry name" value="AAA+_ATPase"/>
</dbReference>
<feature type="transmembrane region" description="Helical" evidence="10">
    <location>
        <begin position="1210"/>
        <end position="1229"/>
    </location>
</feature>
<dbReference type="PROSITE" id="PS50893">
    <property type="entry name" value="ABC_TRANSPORTER_2"/>
    <property type="match status" value="2"/>
</dbReference>
<evidence type="ECO:0000256" key="1">
    <source>
        <dbReference type="ARBA" id="ARBA00004141"/>
    </source>
</evidence>
<evidence type="ECO:0000256" key="8">
    <source>
        <dbReference type="ARBA" id="ARBA00023136"/>
    </source>
</evidence>
<feature type="transmembrane region" description="Helical" evidence="10">
    <location>
        <begin position="631"/>
        <end position="650"/>
    </location>
</feature>
<dbReference type="EMBL" id="JAWRVI010000001">
    <property type="protein sequence ID" value="KAK4095427.1"/>
    <property type="molecule type" value="Genomic_DNA"/>
</dbReference>
<keyword evidence="14" id="KW-1185">Reference proteome</keyword>
<evidence type="ECO:0008006" key="15">
    <source>
        <dbReference type="Google" id="ProtNLM"/>
    </source>
</evidence>
<dbReference type="InterPro" id="IPR013525">
    <property type="entry name" value="ABC2_TM"/>
</dbReference>
<dbReference type="Pfam" id="PF03765">
    <property type="entry name" value="CRAL_TRIO_N"/>
    <property type="match status" value="1"/>
</dbReference>
<keyword evidence="6" id="KW-0067">ATP-binding</keyword>
<dbReference type="InterPro" id="IPR027417">
    <property type="entry name" value="P-loop_NTPase"/>
</dbReference>
<dbReference type="InterPro" id="IPR036865">
    <property type="entry name" value="CRAL-TRIO_dom_sf"/>
</dbReference>
<evidence type="ECO:0000313" key="14">
    <source>
        <dbReference type="Proteomes" id="UP001287286"/>
    </source>
</evidence>
<feature type="region of interest" description="Disordered" evidence="9">
    <location>
        <begin position="1"/>
        <end position="100"/>
    </location>
</feature>
<feature type="transmembrane region" description="Helical" evidence="10">
    <location>
        <begin position="597"/>
        <end position="619"/>
    </location>
</feature>
<evidence type="ECO:0000259" key="11">
    <source>
        <dbReference type="PROSITE" id="PS50191"/>
    </source>
</evidence>
<comment type="subcellular location">
    <subcellularLocation>
        <location evidence="1">Membrane</location>
        <topology evidence="1">Multi-pass membrane protein</topology>
    </subcellularLocation>
</comment>
<evidence type="ECO:0000256" key="9">
    <source>
        <dbReference type="SAM" id="MobiDB-lite"/>
    </source>
</evidence>
<feature type="transmembrane region" description="Helical" evidence="10">
    <location>
        <begin position="1324"/>
        <end position="1345"/>
    </location>
</feature>
<protein>
    <recommendedName>
        <fullName evidence="15">ABC transporter</fullName>
    </recommendedName>
</protein>
<dbReference type="SUPFAM" id="SSF52540">
    <property type="entry name" value="P-loop containing nucleoside triphosphate hydrolases"/>
    <property type="match status" value="2"/>
</dbReference>
<keyword evidence="7 10" id="KW-1133">Transmembrane helix</keyword>
<dbReference type="InterPro" id="IPR036273">
    <property type="entry name" value="CRAL/TRIO_N_dom_sf"/>
</dbReference>
<feature type="transmembrane region" description="Helical" evidence="10">
    <location>
        <begin position="521"/>
        <end position="540"/>
    </location>
</feature>
<dbReference type="SUPFAM" id="SSF52087">
    <property type="entry name" value="CRAL/TRIO domain"/>
    <property type="match status" value="1"/>
</dbReference>
<dbReference type="Proteomes" id="UP001287286">
    <property type="component" value="Unassembled WGS sequence"/>
</dbReference>
<keyword evidence="4 10" id="KW-0812">Transmembrane</keyword>
<dbReference type="Gene3D" id="3.40.525.10">
    <property type="entry name" value="CRAL-TRIO lipid binding domain"/>
    <property type="match status" value="1"/>
</dbReference>
<feature type="domain" description="CRAL-TRIO" evidence="11">
    <location>
        <begin position="1815"/>
        <end position="1974"/>
    </location>
</feature>
<dbReference type="InterPro" id="IPR034003">
    <property type="entry name" value="ABCG_PDR_2"/>
</dbReference>
<dbReference type="InterPro" id="IPR029481">
    <property type="entry name" value="ABC_trans_N"/>
</dbReference>
<keyword evidence="3" id="KW-0813">Transport</keyword>
<feature type="transmembrane region" description="Helical" evidence="10">
    <location>
        <begin position="549"/>
        <end position="568"/>
    </location>
</feature>
<reference evidence="13 14" key="1">
    <citation type="journal article" date="2024" name="Microbiol. Resour. Announc.">
        <title>Genome annotations for the ascomycete fungi Trichoderma harzianum, Trichoderma aggressivum, and Purpureocillium lilacinum.</title>
        <authorList>
            <person name="Beijen E.P.W."/>
            <person name="Ohm R.A."/>
        </authorList>
    </citation>
    <scope>NUCLEOTIDE SEQUENCE [LARGE SCALE GENOMIC DNA]</scope>
    <source>
        <strain evidence="13 14">CBS 150709</strain>
    </source>
</reference>
<feature type="compositionally biased region" description="Polar residues" evidence="9">
    <location>
        <begin position="1"/>
        <end position="16"/>
    </location>
</feature>
<feature type="transmembrane region" description="Helical" evidence="10">
    <location>
        <begin position="1445"/>
        <end position="1463"/>
    </location>
</feature>
<dbReference type="InterPro" id="IPR017871">
    <property type="entry name" value="ABC_transporter-like_CS"/>
</dbReference>
<comment type="similarity">
    <text evidence="2">Belongs to the ABC transporter superfamily. ABCG family. PDR (TC 3.A.1.205) subfamily.</text>
</comment>
<dbReference type="CDD" id="cd03232">
    <property type="entry name" value="ABCG_PDR_domain2"/>
    <property type="match status" value="1"/>
</dbReference>
<dbReference type="CDD" id="cd00170">
    <property type="entry name" value="SEC14"/>
    <property type="match status" value="1"/>
</dbReference>
<comment type="caution">
    <text evidence="13">The sequence shown here is derived from an EMBL/GenBank/DDBJ whole genome shotgun (WGS) entry which is preliminary data.</text>
</comment>
<dbReference type="SMART" id="SM00516">
    <property type="entry name" value="SEC14"/>
    <property type="match status" value="1"/>
</dbReference>
<feature type="transmembrane region" description="Helical" evidence="10">
    <location>
        <begin position="662"/>
        <end position="679"/>
    </location>
</feature>
<feature type="transmembrane region" description="Helical" evidence="10">
    <location>
        <begin position="1351"/>
        <end position="1371"/>
    </location>
</feature>
<dbReference type="InterPro" id="IPR034001">
    <property type="entry name" value="ABCG_PDR_1"/>
</dbReference>
<dbReference type="Pfam" id="PF01061">
    <property type="entry name" value="ABC2_membrane"/>
    <property type="match status" value="2"/>
</dbReference>
<dbReference type="PROSITE" id="PS00211">
    <property type="entry name" value="ABC_TRANSPORTER_1"/>
    <property type="match status" value="1"/>
</dbReference>
<dbReference type="InterPro" id="IPR011074">
    <property type="entry name" value="CRAL/TRIO_N_dom"/>
</dbReference>
<evidence type="ECO:0000256" key="3">
    <source>
        <dbReference type="ARBA" id="ARBA00022448"/>
    </source>
</evidence>
<proteinExistence type="inferred from homology"/>
<gene>
    <name evidence="13" type="ORF">Purlil1_223</name>
</gene>
<dbReference type="Pfam" id="PF00005">
    <property type="entry name" value="ABC_tran"/>
    <property type="match status" value="2"/>
</dbReference>
<evidence type="ECO:0000256" key="2">
    <source>
        <dbReference type="ARBA" id="ARBA00006012"/>
    </source>
</evidence>